<keyword evidence="10" id="KW-1185">Reference proteome</keyword>
<dbReference type="AlphaFoldDB" id="A0A521C0Y3"/>
<dbReference type="Gene3D" id="3.40.50.410">
    <property type="entry name" value="von Willebrand factor, type A domain"/>
    <property type="match status" value="1"/>
</dbReference>
<evidence type="ECO:0000259" key="8">
    <source>
        <dbReference type="PROSITE" id="PS50234"/>
    </source>
</evidence>
<dbReference type="InterPro" id="IPR041628">
    <property type="entry name" value="ChlI/MoxR_AAA_lid"/>
</dbReference>
<evidence type="ECO:0000256" key="2">
    <source>
        <dbReference type="ARBA" id="ARBA00005799"/>
    </source>
</evidence>
<dbReference type="SUPFAM" id="SSF53300">
    <property type="entry name" value="vWA-like"/>
    <property type="match status" value="1"/>
</dbReference>
<evidence type="ECO:0000256" key="5">
    <source>
        <dbReference type="ARBA" id="ARBA00030759"/>
    </source>
</evidence>
<dbReference type="InterPro" id="IPR003593">
    <property type="entry name" value="AAA+_ATPase"/>
</dbReference>
<evidence type="ECO:0000313" key="10">
    <source>
        <dbReference type="Proteomes" id="UP000320300"/>
    </source>
</evidence>
<dbReference type="InterPro" id="IPR041702">
    <property type="entry name" value="BchD/ChlD_VWA"/>
</dbReference>
<dbReference type="SMART" id="SM00382">
    <property type="entry name" value="AAA"/>
    <property type="match status" value="1"/>
</dbReference>
<dbReference type="InterPro" id="IPR052989">
    <property type="entry name" value="Mg-chelatase_DI-like"/>
</dbReference>
<feature type="compositionally biased region" description="Basic and acidic residues" evidence="7">
    <location>
        <begin position="360"/>
        <end position="372"/>
    </location>
</feature>
<comment type="pathway">
    <text evidence="1">Porphyrin-containing compound metabolism; bacteriochlorophyll biosynthesis.</text>
</comment>
<dbReference type="SMART" id="SM00327">
    <property type="entry name" value="VWA"/>
    <property type="match status" value="1"/>
</dbReference>
<evidence type="ECO:0000256" key="3">
    <source>
        <dbReference type="ARBA" id="ARBA00022741"/>
    </source>
</evidence>
<dbReference type="EMBL" id="FXTN01000003">
    <property type="protein sequence ID" value="SMO53136.1"/>
    <property type="molecule type" value="Genomic_DNA"/>
</dbReference>
<dbReference type="PANTHER" id="PTHR35023:SF1">
    <property type="entry name" value="MG-PROTOPORPHYRIN IX CHELATASE"/>
    <property type="match status" value="1"/>
</dbReference>
<name>A0A521C0Y3_9SPHI</name>
<keyword evidence="3" id="KW-0547">Nucleotide-binding</keyword>
<protein>
    <recommendedName>
        <fullName evidence="5">Mg-protoporphyrin IX chelatase</fullName>
    </recommendedName>
</protein>
<dbReference type="Proteomes" id="UP000320300">
    <property type="component" value="Unassembled WGS sequence"/>
</dbReference>
<dbReference type="PANTHER" id="PTHR35023">
    <property type="entry name" value="CHELATASE-RELATED"/>
    <property type="match status" value="1"/>
</dbReference>
<keyword evidence="4" id="KW-0067">ATP-binding</keyword>
<dbReference type="SUPFAM" id="SSF52540">
    <property type="entry name" value="P-loop containing nucleoside triphosphate hydrolases"/>
    <property type="match status" value="1"/>
</dbReference>
<dbReference type="InterPro" id="IPR002035">
    <property type="entry name" value="VWF_A"/>
</dbReference>
<reference evidence="9 10" key="1">
    <citation type="submission" date="2017-05" db="EMBL/GenBank/DDBJ databases">
        <authorList>
            <person name="Varghese N."/>
            <person name="Submissions S."/>
        </authorList>
    </citation>
    <scope>NUCLEOTIDE SEQUENCE [LARGE SCALE GENOMIC DNA]</scope>
    <source>
        <strain evidence="9 10">DSM 19036</strain>
    </source>
</reference>
<feature type="region of interest" description="Disordered" evidence="7">
    <location>
        <begin position="308"/>
        <end position="402"/>
    </location>
</feature>
<feature type="compositionally biased region" description="Polar residues" evidence="7">
    <location>
        <begin position="344"/>
        <end position="357"/>
    </location>
</feature>
<dbReference type="OrthoDB" id="9775079at2"/>
<gene>
    <name evidence="9" type="ORF">SAMN06265348_103135</name>
</gene>
<sequence>MIYPFTAIVGQEKLKKALLLCAINPRIGGLLIQGDKGTAKSTAARALAEVVPKITKTENCRFNCAAEYPLDICEVCRQAERTLHQVQVPFINLPIGATEERVIGSLDLEGILAEKKKKFQPGLLAAVHQGILYIDEVNLLPDHLVDVLLDVAAMGENIIEREGLSLSHPSRFTLIGTMNPEEGQLRPQFLDRFGLMVMVEAPTDVQERTEVVRRRIAYENDAVSFAEQWELSQDALLHRLLQAKQLLPAVHLQDELLTLISEYTTELGVKSLRADIVMYKTAITLAALDQRTEVTAEDVKEAAELALAHRSRKSHTQPAPSPQKQSRNDQPNPDNADQQQPANESSAEKQNSQQLQANGRDGEESGKPKDDEQVFGAGTPIILPPVPGLNDRSELPGKRSVAPDTKRGAYIRAIPVQNGSEVAIDATVIHALHRNPADLDITMTDFQQKQRKGKMSNLILFVVDASGSMAAGKRMEAVKGTVLNLLRDAYQKRDTVGVIAFRGIAAEVLLHPTQSIALAEEAMKSLPTGGRTPLPHALEMAMNLLDQFSKSYHPILIILTDGKANVALEAEGDPWSQSIEVAARLRNANIQSLILNTESNFFNLHKAEELAQAMGAQYVSLNEISHESLTPVVNQLL</sequence>
<dbReference type="InterPro" id="IPR027417">
    <property type="entry name" value="P-loop_NTPase"/>
</dbReference>
<dbReference type="Gene3D" id="3.40.50.300">
    <property type="entry name" value="P-loop containing nucleotide triphosphate hydrolases"/>
    <property type="match status" value="1"/>
</dbReference>
<dbReference type="GO" id="GO:0005524">
    <property type="term" value="F:ATP binding"/>
    <property type="evidence" value="ECO:0007669"/>
    <property type="project" value="UniProtKB-KW"/>
</dbReference>
<proteinExistence type="inferred from homology"/>
<dbReference type="InterPro" id="IPR036465">
    <property type="entry name" value="vWFA_dom_sf"/>
</dbReference>
<dbReference type="Pfam" id="PF13519">
    <property type="entry name" value="VWA_2"/>
    <property type="match status" value="1"/>
</dbReference>
<dbReference type="RefSeq" id="WP_142527348.1">
    <property type="nucleotide sequence ID" value="NZ_CBCSJO010000004.1"/>
</dbReference>
<dbReference type="PROSITE" id="PS50234">
    <property type="entry name" value="VWFA"/>
    <property type="match status" value="1"/>
</dbReference>
<feature type="compositionally biased region" description="Low complexity" evidence="7">
    <location>
        <begin position="328"/>
        <end position="343"/>
    </location>
</feature>
<evidence type="ECO:0000256" key="1">
    <source>
        <dbReference type="ARBA" id="ARBA00004800"/>
    </source>
</evidence>
<organism evidence="9 10">
    <name type="scientific">Pedobacter westerhofensis</name>
    <dbReference type="NCBI Taxonomy" id="425512"/>
    <lineage>
        <taxon>Bacteria</taxon>
        <taxon>Pseudomonadati</taxon>
        <taxon>Bacteroidota</taxon>
        <taxon>Sphingobacteriia</taxon>
        <taxon>Sphingobacteriales</taxon>
        <taxon>Sphingobacteriaceae</taxon>
        <taxon>Pedobacter</taxon>
    </lineage>
</organism>
<dbReference type="CDD" id="cd00009">
    <property type="entry name" value="AAA"/>
    <property type="match status" value="1"/>
</dbReference>
<comment type="similarity">
    <text evidence="2">Belongs to the Mg-chelatase subunits D/I family.</text>
</comment>
<comment type="function">
    <text evidence="6">Involved in bacteriochlorophyll biosynthesis; introduces a magnesium ion into protoporphyrin IX to yield Mg-protoporphyrin IX.</text>
</comment>
<feature type="compositionally biased region" description="Polar residues" evidence="7">
    <location>
        <begin position="316"/>
        <end position="325"/>
    </location>
</feature>
<accession>A0A521C0Y3</accession>
<dbReference type="Pfam" id="PF17863">
    <property type="entry name" value="AAA_lid_2"/>
    <property type="match status" value="1"/>
</dbReference>
<evidence type="ECO:0000256" key="7">
    <source>
        <dbReference type="SAM" id="MobiDB-lite"/>
    </source>
</evidence>
<evidence type="ECO:0000256" key="4">
    <source>
        <dbReference type="ARBA" id="ARBA00022840"/>
    </source>
</evidence>
<dbReference type="Pfam" id="PF01078">
    <property type="entry name" value="Mg_chelatase"/>
    <property type="match status" value="1"/>
</dbReference>
<dbReference type="CDD" id="cd01451">
    <property type="entry name" value="vWA_Magnesium_chelatase"/>
    <property type="match status" value="1"/>
</dbReference>
<feature type="domain" description="VWFA" evidence="8">
    <location>
        <begin position="458"/>
        <end position="636"/>
    </location>
</feature>
<dbReference type="InterPro" id="IPR000523">
    <property type="entry name" value="Mg_chelatse_chII-like_cat_dom"/>
</dbReference>
<evidence type="ECO:0000313" key="9">
    <source>
        <dbReference type="EMBL" id="SMO53136.1"/>
    </source>
</evidence>
<evidence type="ECO:0000256" key="6">
    <source>
        <dbReference type="ARBA" id="ARBA00053551"/>
    </source>
</evidence>
<dbReference type="Gene3D" id="1.10.8.80">
    <property type="entry name" value="Magnesium chelatase subunit I, C-Terminal domain"/>
    <property type="match status" value="1"/>
</dbReference>